<organism evidence="2 3">
    <name type="scientific">Corynebacterium nuruki</name>
    <dbReference type="NCBI Taxonomy" id="1032851"/>
    <lineage>
        <taxon>Bacteria</taxon>
        <taxon>Bacillati</taxon>
        <taxon>Actinomycetota</taxon>
        <taxon>Actinomycetes</taxon>
        <taxon>Mycobacteriales</taxon>
        <taxon>Corynebacteriaceae</taxon>
        <taxon>Corynebacterium</taxon>
    </lineage>
</organism>
<evidence type="ECO:0000313" key="2">
    <source>
        <dbReference type="EMBL" id="HCT14524.1"/>
    </source>
</evidence>
<evidence type="ECO:0000256" key="1">
    <source>
        <dbReference type="SAM" id="MobiDB-lite"/>
    </source>
</evidence>
<feature type="compositionally biased region" description="Basic residues" evidence="1">
    <location>
        <begin position="1"/>
        <end position="11"/>
    </location>
</feature>
<dbReference type="InterPro" id="IPR019660">
    <property type="entry name" value="Put_sensory_transdc_reg_YbjN"/>
</dbReference>
<comment type="caution">
    <text evidence="2">The sequence shown here is derived from an EMBL/GenBank/DDBJ whole genome shotgun (WGS) entry which is preliminary data.</text>
</comment>
<dbReference type="RefSeq" id="WP_273051772.1">
    <property type="nucleotide sequence ID" value="NZ_DAITTW010000133.1"/>
</dbReference>
<dbReference type="EMBL" id="DQID01000183">
    <property type="protein sequence ID" value="HCT14524.1"/>
    <property type="molecule type" value="Genomic_DNA"/>
</dbReference>
<evidence type="ECO:0008006" key="4">
    <source>
        <dbReference type="Google" id="ProtNLM"/>
    </source>
</evidence>
<feature type="compositionally biased region" description="Basic and acidic residues" evidence="1">
    <location>
        <begin position="12"/>
        <end position="33"/>
    </location>
</feature>
<feature type="region of interest" description="Disordered" evidence="1">
    <location>
        <begin position="1"/>
        <end position="34"/>
    </location>
</feature>
<proteinExistence type="predicted"/>
<reference evidence="2 3" key="1">
    <citation type="journal article" date="2018" name="Nat. Biotechnol.">
        <title>A standardized bacterial taxonomy based on genome phylogeny substantially revises the tree of life.</title>
        <authorList>
            <person name="Parks D.H."/>
            <person name="Chuvochina M."/>
            <person name="Waite D.W."/>
            <person name="Rinke C."/>
            <person name="Skarshewski A."/>
            <person name="Chaumeil P.A."/>
            <person name="Hugenholtz P."/>
        </authorList>
    </citation>
    <scope>NUCLEOTIDE SEQUENCE [LARGE SCALE GENOMIC DNA]</scope>
    <source>
        <strain evidence="2">UBA11247</strain>
    </source>
</reference>
<feature type="region of interest" description="Disordered" evidence="1">
    <location>
        <begin position="224"/>
        <end position="250"/>
    </location>
</feature>
<name>A0A3D4SZ28_9CORY</name>
<gene>
    <name evidence="2" type="ORF">DIW82_06955</name>
</gene>
<evidence type="ECO:0000313" key="3">
    <source>
        <dbReference type="Proteomes" id="UP000261739"/>
    </source>
</evidence>
<accession>A0A3D4SZ28</accession>
<dbReference type="AlphaFoldDB" id="A0A3D4SZ28"/>
<dbReference type="STRING" id="863239.GCA_000213935_01765"/>
<dbReference type="Proteomes" id="UP000261739">
    <property type="component" value="Unassembled WGS sequence"/>
</dbReference>
<protein>
    <recommendedName>
        <fullName evidence="4">YbjN domain-containing protein</fullName>
    </recommendedName>
</protein>
<sequence>MFGRKKQRKTRREWQDAPDPGKDEVAPDSHAEPRQVTSVVQRVLAEAGCPAAPSGASEVRTATGPFEVTVAVDVAPLAFSVDALWTGELPATDRSVLHALNEWNAGHTVPRVHAELDGRGTLRVRADSVLTAGAGVTVRQLDEWVRRALAGLSSLAEFLAAQWPDVHAPFPEADDVSTGMGAYTGDLRLLVTPGNRYGLAGGPTPAVSLDRMAACLTADGVRTTATREEGASGRRGNGWLRPTGPDGGPGTGADIALHDGALSVTAGAALGEIDGPTADWVMSLCGATNVLPGGVVAVLGTAAGAGATLTCALHRPVGSGLSEAQLAEVLHHDRDLVWRRYRELGAEITGETGA</sequence>
<dbReference type="Pfam" id="PF10722">
    <property type="entry name" value="YbjN"/>
    <property type="match status" value="1"/>
</dbReference>